<keyword evidence="5 11" id="KW-0812">Transmembrane</keyword>
<evidence type="ECO:0000313" key="13">
    <source>
        <dbReference type="Proteomes" id="UP000774326"/>
    </source>
</evidence>
<protein>
    <recommendedName>
        <fullName evidence="3">dolichol kinase</fullName>
        <ecNumber evidence="3">2.7.1.108</ecNumber>
    </recommendedName>
</protein>
<evidence type="ECO:0000256" key="1">
    <source>
        <dbReference type="ARBA" id="ARBA00004477"/>
    </source>
</evidence>
<keyword evidence="9 11" id="KW-0472">Membrane</keyword>
<feature type="transmembrane region" description="Helical" evidence="11">
    <location>
        <begin position="427"/>
        <end position="450"/>
    </location>
</feature>
<feature type="transmembrane region" description="Helical" evidence="11">
    <location>
        <begin position="480"/>
        <end position="500"/>
    </location>
</feature>
<evidence type="ECO:0000256" key="4">
    <source>
        <dbReference type="ARBA" id="ARBA00022679"/>
    </source>
</evidence>
<evidence type="ECO:0000256" key="10">
    <source>
        <dbReference type="SAM" id="MobiDB-lite"/>
    </source>
</evidence>
<comment type="subcellular location">
    <subcellularLocation>
        <location evidence="1">Endoplasmic reticulum membrane</location>
        <topology evidence="1">Multi-pass membrane protein</topology>
    </subcellularLocation>
</comment>
<feature type="transmembrane region" description="Helical" evidence="11">
    <location>
        <begin position="259"/>
        <end position="278"/>
    </location>
</feature>
<keyword evidence="8 11" id="KW-1133">Transmembrane helix</keyword>
<organism evidence="12 13">
    <name type="scientific">Wickerhamomyces pijperi</name>
    <name type="common">Yeast</name>
    <name type="synonym">Pichia pijperi</name>
    <dbReference type="NCBI Taxonomy" id="599730"/>
    <lineage>
        <taxon>Eukaryota</taxon>
        <taxon>Fungi</taxon>
        <taxon>Dikarya</taxon>
        <taxon>Ascomycota</taxon>
        <taxon>Saccharomycotina</taxon>
        <taxon>Saccharomycetes</taxon>
        <taxon>Phaffomycetales</taxon>
        <taxon>Wickerhamomycetaceae</taxon>
        <taxon>Wickerhamomyces</taxon>
    </lineage>
</organism>
<proteinExistence type="inferred from homology"/>
<accession>A0A9P8TQK4</accession>
<dbReference type="InterPro" id="IPR032974">
    <property type="entry name" value="Polypren_kinase"/>
</dbReference>
<dbReference type="PANTHER" id="PTHR13205:SF15">
    <property type="entry name" value="DOLICHOL KINASE"/>
    <property type="match status" value="1"/>
</dbReference>
<feature type="transmembrane region" description="Helical" evidence="11">
    <location>
        <begin position="233"/>
        <end position="252"/>
    </location>
</feature>
<evidence type="ECO:0000256" key="6">
    <source>
        <dbReference type="ARBA" id="ARBA00022777"/>
    </source>
</evidence>
<feature type="transmembrane region" description="Helical" evidence="11">
    <location>
        <begin position="327"/>
        <end position="345"/>
    </location>
</feature>
<keyword evidence="6" id="KW-0418">Kinase</keyword>
<dbReference type="GO" id="GO:0004168">
    <property type="term" value="F:dolichol kinase activity"/>
    <property type="evidence" value="ECO:0007669"/>
    <property type="project" value="UniProtKB-EC"/>
</dbReference>
<sequence>MAKQTGPVTTQRERKAASAAAAAASLTSNTNETDPTSLEGDNSETNKPPHTEIPQEQFLRWFGLFASKHISNDRVIQVGCLSFVILQAYIQFTAVDRTDAEMELVSTGITGVLAFLVAIVIGHRVKVQALPLEKQSEVKMPLWNNVYLGFLPAMLAYVLNAKELLAYNVAFTTTIIDLPFAVQIMTQTTFLTYNSAHYYGIFNLQMCVLHYGVNFFLKQVSHLKSLDPVECNLFSILIVDLYLISSDLVYVVILQKLGIAFAVGVVVTFLLNIIIQGNNLLRSVAILAAWLGSFCYVALYLLDPILGENAVVWILDFITETKQRQNILTVWLCSLLLLIPTIFNYRFSLSANSRRKIWHFLILILVVYPLYVDPEFVKVCLSGTLVLFLMVEQLRYLKLSPFGEYLDTQLRTFTDFRDERGPLIFSYIYLMIGITFPILVNGSVVGLVVLGAGDSLASIIGSTYGEIHWGKSKKTLEGTMTFVVATYAICALLKSMQWFFADKSFHSLLLTCVVSGVLEGNSDLNDNILIPGFMVAMLEVLD</sequence>
<evidence type="ECO:0000256" key="8">
    <source>
        <dbReference type="ARBA" id="ARBA00022989"/>
    </source>
</evidence>
<dbReference type="OrthoDB" id="377083at2759"/>
<dbReference type="EMBL" id="JAEUBG010000740">
    <property type="protein sequence ID" value="KAH3687556.1"/>
    <property type="molecule type" value="Genomic_DNA"/>
</dbReference>
<dbReference type="AlphaFoldDB" id="A0A9P8TQK4"/>
<feature type="compositionally biased region" description="Polar residues" evidence="10">
    <location>
        <begin position="26"/>
        <end position="48"/>
    </location>
</feature>
<evidence type="ECO:0000256" key="5">
    <source>
        <dbReference type="ARBA" id="ARBA00022692"/>
    </source>
</evidence>
<dbReference type="Proteomes" id="UP000774326">
    <property type="component" value="Unassembled WGS sequence"/>
</dbReference>
<evidence type="ECO:0000313" key="12">
    <source>
        <dbReference type="EMBL" id="KAH3687556.1"/>
    </source>
</evidence>
<feature type="transmembrane region" description="Helical" evidence="11">
    <location>
        <begin position="196"/>
        <end position="213"/>
    </location>
</feature>
<feature type="transmembrane region" description="Helical" evidence="11">
    <location>
        <begin position="284"/>
        <end position="306"/>
    </location>
</feature>
<evidence type="ECO:0000256" key="7">
    <source>
        <dbReference type="ARBA" id="ARBA00022824"/>
    </source>
</evidence>
<feature type="transmembrane region" description="Helical" evidence="11">
    <location>
        <begin position="142"/>
        <end position="159"/>
    </location>
</feature>
<feature type="region of interest" description="Disordered" evidence="10">
    <location>
        <begin position="1"/>
        <end position="51"/>
    </location>
</feature>
<comment type="caution">
    <text evidence="12">The sequence shown here is derived from an EMBL/GenBank/DDBJ whole genome shotgun (WGS) entry which is preliminary data.</text>
</comment>
<dbReference type="GO" id="GO:0005789">
    <property type="term" value="C:endoplasmic reticulum membrane"/>
    <property type="evidence" value="ECO:0007669"/>
    <property type="project" value="UniProtKB-SubCell"/>
</dbReference>
<feature type="transmembrane region" description="Helical" evidence="11">
    <location>
        <begin position="104"/>
        <end position="121"/>
    </location>
</feature>
<comment type="similarity">
    <text evidence="2">Belongs to the polyprenol kinase family.</text>
</comment>
<keyword evidence="13" id="KW-1185">Reference proteome</keyword>
<keyword evidence="7" id="KW-0256">Endoplasmic reticulum</keyword>
<reference evidence="12" key="1">
    <citation type="journal article" date="2021" name="Open Biol.">
        <title>Shared evolutionary footprints suggest mitochondrial oxidative damage underlies multiple complex I losses in fungi.</title>
        <authorList>
            <person name="Schikora-Tamarit M.A."/>
            <person name="Marcet-Houben M."/>
            <person name="Nosek J."/>
            <person name="Gabaldon T."/>
        </authorList>
    </citation>
    <scope>NUCLEOTIDE SEQUENCE</scope>
    <source>
        <strain evidence="12">CBS2887</strain>
    </source>
</reference>
<evidence type="ECO:0000256" key="9">
    <source>
        <dbReference type="ARBA" id="ARBA00023136"/>
    </source>
</evidence>
<keyword evidence="4" id="KW-0808">Transferase</keyword>
<dbReference type="PANTHER" id="PTHR13205">
    <property type="entry name" value="TRANSMEMBRANE PROTEIN 15-RELATED"/>
    <property type="match status" value="1"/>
</dbReference>
<reference evidence="12" key="2">
    <citation type="submission" date="2021-01" db="EMBL/GenBank/DDBJ databases">
        <authorList>
            <person name="Schikora-Tamarit M.A."/>
        </authorList>
    </citation>
    <scope>NUCLEOTIDE SEQUENCE</scope>
    <source>
        <strain evidence="12">CBS2887</strain>
    </source>
</reference>
<feature type="compositionally biased region" description="Polar residues" evidence="10">
    <location>
        <begin position="1"/>
        <end position="10"/>
    </location>
</feature>
<gene>
    <name evidence="12" type="ORF">WICPIJ_001457</name>
</gene>
<dbReference type="EC" id="2.7.1.108" evidence="3"/>
<dbReference type="GO" id="GO:0043048">
    <property type="term" value="P:dolichyl monophosphate biosynthetic process"/>
    <property type="evidence" value="ECO:0007669"/>
    <property type="project" value="TreeGrafter"/>
</dbReference>
<evidence type="ECO:0000256" key="3">
    <source>
        <dbReference type="ARBA" id="ARBA00012132"/>
    </source>
</evidence>
<name>A0A9P8TQK4_WICPI</name>
<evidence type="ECO:0000256" key="2">
    <source>
        <dbReference type="ARBA" id="ARBA00010794"/>
    </source>
</evidence>
<feature type="transmembrane region" description="Helical" evidence="11">
    <location>
        <begin position="165"/>
        <end position="184"/>
    </location>
</feature>
<evidence type="ECO:0000256" key="11">
    <source>
        <dbReference type="SAM" id="Phobius"/>
    </source>
</evidence>